<accession>A0A0A9HIC4</accession>
<protein>
    <submittedName>
        <fullName evidence="1">Uncharacterized protein</fullName>
    </submittedName>
</protein>
<proteinExistence type="predicted"/>
<name>A0A0A9HIC4_ARUDO</name>
<dbReference type="EMBL" id="GBRH01160956">
    <property type="protein sequence ID" value="JAE36940.1"/>
    <property type="molecule type" value="Transcribed_RNA"/>
</dbReference>
<reference evidence="1" key="2">
    <citation type="journal article" date="2015" name="Data Brief">
        <title>Shoot transcriptome of the giant reed, Arundo donax.</title>
        <authorList>
            <person name="Barrero R.A."/>
            <person name="Guerrero F.D."/>
            <person name="Moolhuijzen P."/>
            <person name="Goolsby J.A."/>
            <person name="Tidwell J."/>
            <person name="Bellgard S.E."/>
            <person name="Bellgard M.I."/>
        </authorList>
    </citation>
    <scope>NUCLEOTIDE SEQUENCE</scope>
    <source>
        <tissue evidence="1">Shoot tissue taken approximately 20 cm above the soil surface</tissue>
    </source>
</reference>
<evidence type="ECO:0000313" key="1">
    <source>
        <dbReference type="EMBL" id="JAE36940.1"/>
    </source>
</evidence>
<sequence>MCAQALPVAIRATWNCGA</sequence>
<organism evidence="1">
    <name type="scientific">Arundo donax</name>
    <name type="common">Giant reed</name>
    <name type="synonym">Donax arundinaceus</name>
    <dbReference type="NCBI Taxonomy" id="35708"/>
    <lineage>
        <taxon>Eukaryota</taxon>
        <taxon>Viridiplantae</taxon>
        <taxon>Streptophyta</taxon>
        <taxon>Embryophyta</taxon>
        <taxon>Tracheophyta</taxon>
        <taxon>Spermatophyta</taxon>
        <taxon>Magnoliopsida</taxon>
        <taxon>Liliopsida</taxon>
        <taxon>Poales</taxon>
        <taxon>Poaceae</taxon>
        <taxon>PACMAD clade</taxon>
        <taxon>Arundinoideae</taxon>
        <taxon>Arundineae</taxon>
        <taxon>Arundo</taxon>
    </lineage>
</organism>
<dbReference type="AlphaFoldDB" id="A0A0A9HIC4"/>
<reference evidence="1" key="1">
    <citation type="submission" date="2014-09" db="EMBL/GenBank/DDBJ databases">
        <authorList>
            <person name="Magalhaes I.L.F."/>
            <person name="Oliveira U."/>
            <person name="Santos F.R."/>
            <person name="Vidigal T.H.D.A."/>
            <person name="Brescovit A.D."/>
            <person name="Santos A.J."/>
        </authorList>
    </citation>
    <scope>NUCLEOTIDE SEQUENCE</scope>
    <source>
        <tissue evidence="1">Shoot tissue taken approximately 20 cm above the soil surface</tissue>
    </source>
</reference>